<dbReference type="Proteomes" id="UP000000488">
    <property type="component" value="Chromosome"/>
</dbReference>
<proteinExistence type="predicted"/>
<dbReference type="STRING" id="483219.LILAB_09635"/>
<dbReference type="AlphaFoldDB" id="F8CJM3"/>
<protein>
    <submittedName>
        <fullName evidence="2">Uncharacterized protein</fullName>
    </submittedName>
</protein>
<evidence type="ECO:0000256" key="1">
    <source>
        <dbReference type="SAM" id="MobiDB-lite"/>
    </source>
</evidence>
<sequence length="565" mass="61936">MYVLYLLASATSVAQPYELFAVYEPATSTGTAKTIRLKLNENALIPDGGESHVLDRLIVKFDAEGGPLSALSIFSHLDFQVDIGPQQSSIEVKTSDIKRLPNRELTLVRWRGDQERDSVVSVKLEVEAVYAGDFLCLQERELLVLRNGDGSSLRDLEPTTIPKWVPEASNTSDSKKTATGNNQPADEPLETKRTLLHTSDHDRILYSLCRGPDGKLLNDSVDWEKASQEEKFKLGDAANMKKPKHDFRKAHKYALAQRISARLNERFPSFGRTAIKATDPEKYDGAYFQVSSKFGFFVIKNMGSLFLMEESGGEVQRLADLIDQDADVAISLAQATCAQLPPAALLNNPWTFELEVPDGKDGKTRKVKAELDFRHGCTRSLPFQWKDYLNQRVTFRAIYRTPGNDDIVVLKDSFSIYNLGLITTVPVFTEIISAAQGSSASDVEATSSIPVSYAIPLNDQSTRGGALAVTFPFTVSYNSRKAPNLAEYIALAPSISLISGGYKDSASVSADDKADAPNVRVAIGVGINVARAFHFGYAWAPQDGGQYTLIGLSIPDLLPLLKGGE</sequence>
<accession>F8CJM3</accession>
<dbReference type="EMBL" id="CP002830">
    <property type="protein sequence ID" value="AEI63838.1"/>
    <property type="molecule type" value="Genomic_DNA"/>
</dbReference>
<reference evidence="2 3" key="1">
    <citation type="journal article" date="2011" name="J. Bacteriol.">
        <title>Genome sequence of the halotolerant marine bacterium Myxococcus fulvus HW-1.</title>
        <authorList>
            <person name="Li Z.F."/>
            <person name="Li X."/>
            <person name="Liu H."/>
            <person name="Liu X."/>
            <person name="Han K."/>
            <person name="Wu Z.H."/>
            <person name="Hu W."/>
            <person name="Li F.F."/>
            <person name="Li Y.Z."/>
        </authorList>
    </citation>
    <scope>NUCLEOTIDE SEQUENCE [LARGE SCALE GENOMIC DNA]</scope>
    <source>
        <strain evidence="3">ATCC BAA-855 / HW-1</strain>
    </source>
</reference>
<name>F8CJM3_MYXFH</name>
<gene>
    <name evidence="2" type="ordered locus">LILAB_09635</name>
</gene>
<feature type="compositionally biased region" description="Polar residues" evidence="1">
    <location>
        <begin position="168"/>
        <end position="184"/>
    </location>
</feature>
<organism evidence="2 3">
    <name type="scientific">Myxococcus fulvus (strain ATCC BAA-855 / HW-1)</name>
    <dbReference type="NCBI Taxonomy" id="483219"/>
    <lineage>
        <taxon>Bacteria</taxon>
        <taxon>Pseudomonadati</taxon>
        <taxon>Myxococcota</taxon>
        <taxon>Myxococcia</taxon>
        <taxon>Myxococcales</taxon>
        <taxon>Cystobacterineae</taxon>
        <taxon>Myxococcaceae</taxon>
        <taxon>Myxococcus</taxon>
    </lineage>
</organism>
<dbReference type="HOGENOM" id="CLU_482182_0_0_7"/>
<evidence type="ECO:0000313" key="3">
    <source>
        <dbReference type="Proteomes" id="UP000000488"/>
    </source>
</evidence>
<evidence type="ECO:0000313" key="2">
    <source>
        <dbReference type="EMBL" id="AEI63838.1"/>
    </source>
</evidence>
<feature type="region of interest" description="Disordered" evidence="1">
    <location>
        <begin position="157"/>
        <end position="189"/>
    </location>
</feature>
<dbReference type="KEGG" id="mfu:LILAB_09635"/>